<dbReference type="Proteomes" id="UP000620124">
    <property type="component" value="Unassembled WGS sequence"/>
</dbReference>
<dbReference type="OrthoDB" id="2930026at2759"/>
<reference evidence="2" key="1">
    <citation type="submission" date="2020-05" db="EMBL/GenBank/DDBJ databases">
        <title>Mycena genomes resolve the evolution of fungal bioluminescence.</title>
        <authorList>
            <person name="Tsai I.J."/>
        </authorList>
    </citation>
    <scope>NUCLEOTIDE SEQUENCE</scope>
    <source>
        <strain evidence="2">CCC161011</strain>
    </source>
</reference>
<accession>A0A8H7CMA9</accession>
<protein>
    <submittedName>
        <fullName evidence="2">Uncharacterized protein</fullName>
    </submittedName>
</protein>
<dbReference type="EMBL" id="JACAZI010000018">
    <property type="protein sequence ID" value="KAF7341276.1"/>
    <property type="molecule type" value="Genomic_DNA"/>
</dbReference>
<proteinExistence type="predicted"/>
<feature type="region of interest" description="Disordered" evidence="1">
    <location>
        <begin position="260"/>
        <end position="289"/>
    </location>
</feature>
<evidence type="ECO:0000313" key="3">
    <source>
        <dbReference type="Proteomes" id="UP000620124"/>
    </source>
</evidence>
<feature type="compositionally biased region" description="Acidic residues" evidence="1">
    <location>
        <begin position="271"/>
        <end position="280"/>
    </location>
</feature>
<evidence type="ECO:0000256" key="1">
    <source>
        <dbReference type="SAM" id="MobiDB-lite"/>
    </source>
</evidence>
<keyword evidence="3" id="KW-1185">Reference proteome</keyword>
<name>A0A8H7CMA9_9AGAR</name>
<dbReference type="AlphaFoldDB" id="A0A8H7CMA9"/>
<gene>
    <name evidence="2" type="ORF">MVEN_01863700</name>
</gene>
<evidence type="ECO:0000313" key="2">
    <source>
        <dbReference type="EMBL" id="KAF7341276.1"/>
    </source>
</evidence>
<organism evidence="2 3">
    <name type="scientific">Mycena venus</name>
    <dbReference type="NCBI Taxonomy" id="2733690"/>
    <lineage>
        <taxon>Eukaryota</taxon>
        <taxon>Fungi</taxon>
        <taxon>Dikarya</taxon>
        <taxon>Basidiomycota</taxon>
        <taxon>Agaricomycotina</taxon>
        <taxon>Agaricomycetes</taxon>
        <taxon>Agaricomycetidae</taxon>
        <taxon>Agaricales</taxon>
        <taxon>Marasmiineae</taxon>
        <taxon>Mycenaceae</taxon>
        <taxon>Mycena</taxon>
    </lineage>
</organism>
<sequence>MEDQLLTALWCVAAGFFDIDWSVYSSVLEALANLGFSGLSISVNLLIKAGLYQSLKLDVTHESWLARFSHPLLPTVTAVSVSPYLTRQKAKIHKSACDRATHYSSQNMDSMQTGPKPEVLHNRIAEGKVDLVAQYLEFCALGPFPYKAVETLQEISFNAPPSVHEVHQNRLAQAINKLIESPRGEEVLSTVVNLGLFEAYRELMWGACLLWLTSHHARITIKATLSAYADTLSKDSIIDSESASLLLRLHQIIERLDSLHPNIEPAPSTADIEEIEDEDPGGSLHVDEG</sequence>
<comment type="caution">
    <text evidence="2">The sequence shown here is derived from an EMBL/GenBank/DDBJ whole genome shotgun (WGS) entry which is preliminary data.</text>
</comment>